<accession>A0A7J6W831</accession>
<keyword evidence="2" id="KW-0418">Kinase</keyword>
<keyword evidence="2" id="KW-0675">Receptor</keyword>
<dbReference type="OrthoDB" id="1914767at2759"/>
<dbReference type="EMBL" id="JABWDY010019956">
    <property type="protein sequence ID" value="KAF5193514.1"/>
    <property type="molecule type" value="Genomic_DNA"/>
</dbReference>
<dbReference type="PANTHER" id="PTHR27006:SF570">
    <property type="entry name" value="AUXIN-RESPONSIVE PROTEIN"/>
    <property type="match status" value="1"/>
</dbReference>
<gene>
    <name evidence="2" type="ORF">FRX31_016902</name>
</gene>
<reference evidence="2 3" key="1">
    <citation type="submission" date="2020-06" db="EMBL/GenBank/DDBJ databases">
        <title>Transcriptomic and genomic resources for Thalictrum thalictroides and T. hernandezii: Facilitating candidate gene discovery in an emerging model plant lineage.</title>
        <authorList>
            <person name="Arias T."/>
            <person name="Riano-Pachon D.M."/>
            <person name="Di Stilio V.S."/>
        </authorList>
    </citation>
    <scope>NUCLEOTIDE SEQUENCE [LARGE SCALE GENOMIC DNA]</scope>
    <source>
        <strain evidence="3">cv. WT478/WT964</strain>
        <tissue evidence="2">Leaves</tissue>
    </source>
</reference>
<dbReference type="Proteomes" id="UP000554482">
    <property type="component" value="Unassembled WGS sequence"/>
</dbReference>
<dbReference type="SUPFAM" id="SSF56112">
    <property type="entry name" value="Protein kinase-like (PK-like)"/>
    <property type="match status" value="1"/>
</dbReference>
<comment type="caution">
    <text evidence="2">The sequence shown here is derived from an EMBL/GenBank/DDBJ whole genome shotgun (WGS) entry which is preliminary data.</text>
</comment>
<dbReference type="Pfam" id="PF07714">
    <property type="entry name" value="PK_Tyr_Ser-Thr"/>
    <property type="match status" value="1"/>
</dbReference>
<proteinExistence type="predicted"/>
<keyword evidence="3" id="KW-1185">Reference proteome</keyword>
<evidence type="ECO:0000259" key="1">
    <source>
        <dbReference type="PROSITE" id="PS50011"/>
    </source>
</evidence>
<sequence>MLKAATDKYSPTNLVGKIGKLEIYRGTLRDGTEVRIEIYRKNISREEYKKFVAECKVLVQLHHKNLVQVLGWCNHRGLKAVITEWREGKTIDLWLLNSSPSWKQRLKVLRKVLEGMLYLQEQWPEVGFDLITSSVLLSKEGEPLISRFRVGDGNSNKKNIYKFGVLLLEMIANKQPKNFKQGEASLIEWVKTHYQENIWKVIDDRLRKVGITHEQANKGIRFGIMCAEIPTEHHFKMAQVYDIITRFYESTLISRSPNPTIRDYMGKGMK</sequence>
<dbReference type="InterPro" id="IPR000719">
    <property type="entry name" value="Prot_kinase_dom"/>
</dbReference>
<dbReference type="AlphaFoldDB" id="A0A7J6W831"/>
<dbReference type="PROSITE" id="PS50011">
    <property type="entry name" value="PROTEIN_KINASE_DOM"/>
    <property type="match status" value="1"/>
</dbReference>
<evidence type="ECO:0000313" key="2">
    <source>
        <dbReference type="EMBL" id="KAF5193514.1"/>
    </source>
</evidence>
<name>A0A7J6W831_THATH</name>
<dbReference type="InterPro" id="IPR001245">
    <property type="entry name" value="Ser-Thr/Tyr_kinase_cat_dom"/>
</dbReference>
<feature type="domain" description="Protein kinase" evidence="1">
    <location>
        <begin position="9"/>
        <end position="270"/>
    </location>
</feature>
<protein>
    <submittedName>
        <fullName evidence="2">Cysteine-rich receptor-like protein kinase</fullName>
    </submittedName>
</protein>
<dbReference type="Gene3D" id="1.10.510.10">
    <property type="entry name" value="Transferase(Phosphotransferase) domain 1"/>
    <property type="match status" value="2"/>
</dbReference>
<organism evidence="2 3">
    <name type="scientific">Thalictrum thalictroides</name>
    <name type="common">Rue-anemone</name>
    <name type="synonym">Anemone thalictroides</name>
    <dbReference type="NCBI Taxonomy" id="46969"/>
    <lineage>
        <taxon>Eukaryota</taxon>
        <taxon>Viridiplantae</taxon>
        <taxon>Streptophyta</taxon>
        <taxon>Embryophyta</taxon>
        <taxon>Tracheophyta</taxon>
        <taxon>Spermatophyta</taxon>
        <taxon>Magnoliopsida</taxon>
        <taxon>Ranunculales</taxon>
        <taxon>Ranunculaceae</taxon>
        <taxon>Thalictroideae</taxon>
        <taxon>Thalictrum</taxon>
    </lineage>
</organism>
<dbReference type="SMART" id="SM00219">
    <property type="entry name" value="TyrKc"/>
    <property type="match status" value="1"/>
</dbReference>
<dbReference type="GO" id="GO:0004713">
    <property type="term" value="F:protein tyrosine kinase activity"/>
    <property type="evidence" value="ECO:0007669"/>
    <property type="project" value="InterPro"/>
</dbReference>
<dbReference type="InterPro" id="IPR020635">
    <property type="entry name" value="Tyr_kinase_cat_dom"/>
</dbReference>
<dbReference type="GO" id="GO:0005524">
    <property type="term" value="F:ATP binding"/>
    <property type="evidence" value="ECO:0007669"/>
    <property type="project" value="InterPro"/>
</dbReference>
<keyword evidence="2" id="KW-0808">Transferase</keyword>
<evidence type="ECO:0000313" key="3">
    <source>
        <dbReference type="Proteomes" id="UP000554482"/>
    </source>
</evidence>
<dbReference type="InterPro" id="IPR011009">
    <property type="entry name" value="Kinase-like_dom_sf"/>
</dbReference>
<dbReference type="PANTHER" id="PTHR27006">
    <property type="entry name" value="PROMASTIGOTE SURFACE ANTIGEN PROTEIN PSA"/>
    <property type="match status" value="1"/>
</dbReference>